<dbReference type="PANTHER" id="PTHR15317">
    <property type="entry name" value="T-CELL SURFACE PROTEIN TACTILE"/>
    <property type="match status" value="1"/>
</dbReference>
<gene>
    <name evidence="1" type="primary">Cd96</name>
    <name evidence="1" type="ORF">NICCHL_R05413</name>
</gene>
<reference evidence="1" key="1">
    <citation type="submission" date="2020-02" db="EMBL/GenBank/DDBJ databases">
        <title>Bird 10,000 Genomes (B10K) Project - Family phase.</title>
        <authorList>
            <person name="Zhang G."/>
        </authorList>
    </citation>
    <scope>NUCLEOTIDE SEQUENCE</scope>
    <source>
        <strain evidence="1">B10K-DU-002-40</strain>
        <tissue evidence="1">Muscle</tissue>
    </source>
</reference>
<feature type="non-terminal residue" evidence="1">
    <location>
        <position position="77"/>
    </location>
</feature>
<name>A0A852H6J1_9PASS</name>
<evidence type="ECO:0000313" key="2">
    <source>
        <dbReference type="Proteomes" id="UP000653383"/>
    </source>
</evidence>
<feature type="non-terminal residue" evidence="1">
    <location>
        <position position="1"/>
    </location>
</feature>
<sequence length="77" mass="9010">AQHLENVTMSLSGQYECIFATYPYRTKAVKIQLTVKAEEETRYLKKVWLKQTLEIPCLEDVTSENLSTYPLKWLVVE</sequence>
<dbReference type="EMBL" id="WAAE01003808">
    <property type="protein sequence ID" value="NXX26166.1"/>
    <property type="molecule type" value="Genomic_DNA"/>
</dbReference>
<evidence type="ECO:0000313" key="1">
    <source>
        <dbReference type="EMBL" id="NXX26166.1"/>
    </source>
</evidence>
<dbReference type="AlphaFoldDB" id="A0A852H6J1"/>
<dbReference type="InterPro" id="IPR013783">
    <property type="entry name" value="Ig-like_fold"/>
</dbReference>
<proteinExistence type="predicted"/>
<protein>
    <submittedName>
        <fullName evidence="1">TACT protein</fullName>
    </submittedName>
</protein>
<accession>A0A852H6J1</accession>
<keyword evidence="2" id="KW-1185">Reference proteome</keyword>
<dbReference type="GO" id="GO:0007160">
    <property type="term" value="P:cell-matrix adhesion"/>
    <property type="evidence" value="ECO:0007669"/>
    <property type="project" value="TreeGrafter"/>
</dbReference>
<dbReference type="Gene3D" id="2.60.40.10">
    <property type="entry name" value="Immunoglobulins"/>
    <property type="match status" value="1"/>
</dbReference>
<dbReference type="Proteomes" id="UP000653383">
    <property type="component" value="Unassembled WGS sequence"/>
</dbReference>
<dbReference type="GO" id="GO:0006954">
    <property type="term" value="P:inflammatory response"/>
    <property type="evidence" value="ECO:0007669"/>
    <property type="project" value="TreeGrafter"/>
</dbReference>
<dbReference type="InterPro" id="IPR042381">
    <property type="entry name" value="CD96"/>
</dbReference>
<comment type="caution">
    <text evidence="1">The sequence shown here is derived from an EMBL/GenBank/DDBJ whole genome shotgun (WGS) entry which is preliminary data.</text>
</comment>
<organism evidence="1 2">
    <name type="scientific">Nicator chloris</name>
    <dbReference type="NCBI Taxonomy" id="237433"/>
    <lineage>
        <taxon>Eukaryota</taxon>
        <taxon>Metazoa</taxon>
        <taxon>Chordata</taxon>
        <taxon>Craniata</taxon>
        <taxon>Vertebrata</taxon>
        <taxon>Euteleostomi</taxon>
        <taxon>Archelosauria</taxon>
        <taxon>Archosauria</taxon>
        <taxon>Dinosauria</taxon>
        <taxon>Saurischia</taxon>
        <taxon>Theropoda</taxon>
        <taxon>Coelurosauria</taxon>
        <taxon>Aves</taxon>
        <taxon>Neognathae</taxon>
        <taxon>Neoaves</taxon>
        <taxon>Telluraves</taxon>
        <taxon>Australaves</taxon>
        <taxon>Passeriformes</taxon>
        <taxon>Sylvioidea</taxon>
        <taxon>Pycnonotidae</taxon>
        <taxon>Nicator</taxon>
    </lineage>
</organism>
<dbReference type="PANTHER" id="PTHR15317:SF1">
    <property type="entry name" value="T-CELL SURFACE PROTEIN TACTILE"/>
    <property type="match status" value="1"/>
</dbReference>
<dbReference type="OrthoDB" id="9904226at2759"/>